<reference evidence="3 4" key="1">
    <citation type="submission" date="2024-09" db="EMBL/GenBank/DDBJ databases">
        <authorList>
            <person name="Sun Q."/>
            <person name="Mori K."/>
        </authorList>
    </citation>
    <scope>NUCLEOTIDE SEQUENCE [LARGE SCALE GENOMIC DNA]</scope>
    <source>
        <strain evidence="3 4">TBRC 7907</strain>
    </source>
</reference>
<dbReference type="EMBL" id="JBHLZU010000020">
    <property type="protein sequence ID" value="MFB9907311.1"/>
    <property type="molecule type" value="Genomic_DNA"/>
</dbReference>
<feature type="domain" description="Solute-binding protein family 5" evidence="2">
    <location>
        <begin position="117"/>
        <end position="507"/>
    </location>
</feature>
<feature type="chain" id="PRO_5046240570" evidence="1">
    <location>
        <begin position="25"/>
        <end position="591"/>
    </location>
</feature>
<name>A0ABV6A2E3_9PSEU</name>
<dbReference type="PROSITE" id="PS51257">
    <property type="entry name" value="PROKAR_LIPOPROTEIN"/>
    <property type="match status" value="1"/>
</dbReference>
<dbReference type="CDD" id="cd08501">
    <property type="entry name" value="PBP2_Lpqw"/>
    <property type="match status" value="1"/>
</dbReference>
<dbReference type="RefSeq" id="WP_377857201.1">
    <property type="nucleotide sequence ID" value="NZ_JBHLZU010000020.1"/>
</dbReference>
<dbReference type="SUPFAM" id="SSF53850">
    <property type="entry name" value="Periplasmic binding protein-like II"/>
    <property type="match status" value="1"/>
</dbReference>
<gene>
    <name evidence="3" type="ORF">ACFFQA_25530</name>
</gene>
<keyword evidence="1" id="KW-0732">Signal</keyword>
<evidence type="ECO:0000256" key="1">
    <source>
        <dbReference type="SAM" id="SignalP"/>
    </source>
</evidence>
<dbReference type="InterPro" id="IPR030678">
    <property type="entry name" value="Peptide/Ni-bd"/>
</dbReference>
<dbReference type="InterPro" id="IPR039424">
    <property type="entry name" value="SBP_5"/>
</dbReference>
<dbReference type="PANTHER" id="PTHR30290:SF65">
    <property type="entry name" value="MONOACYL PHOSPHATIDYLINOSITOL TETRAMANNOSIDE-BINDING PROTEIN LPQW-RELATED"/>
    <property type="match status" value="1"/>
</dbReference>
<dbReference type="PANTHER" id="PTHR30290">
    <property type="entry name" value="PERIPLASMIC BINDING COMPONENT OF ABC TRANSPORTER"/>
    <property type="match status" value="1"/>
</dbReference>
<evidence type="ECO:0000313" key="4">
    <source>
        <dbReference type="Proteomes" id="UP001589693"/>
    </source>
</evidence>
<evidence type="ECO:0000313" key="3">
    <source>
        <dbReference type="EMBL" id="MFB9907311.1"/>
    </source>
</evidence>
<feature type="signal peptide" evidence="1">
    <location>
        <begin position="1"/>
        <end position="24"/>
    </location>
</feature>
<dbReference type="PIRSF" id="PIRSF002741">
    <property type="entry name" value="MppA"/>
    <property type="match status" value="1"/>
</dbReference>
<organism evidence="3 4">
    <name type="scientific">Allokutzneria oryzae</name>
    <dbReference type="NCBI Taxonomy" id="1378989"/>
    <lineage>
        <taxon>Bacteria</taxon>
        <taxon>Bacillati</taxon>
        <taxon>Actinomycetota</taxon>
        <taxon>Actinomycetes</taxon>
        <taxon>Pseudonocardiales</taxon>
        <taxon>Pseudonocardiaceae</taxon>
        <taxon>Allokutzneria</taxon>
    </lineage>
</organism>
<dbReference type="Gene3D" id="3.40.190.10">
    <property type="entry name" value="Periplasmic binding protein-like II"/>
    <property type="match status" value="1"/>
</dbReference>
<sequence>MRRSKAVSAFAVLTVGVLTLSACGGGGGTDSNGSEGGGVLTAAKGSQPDGIYKAPKVKSGKEVVVGHDAPYTTYNNQTADGNNFNNTLIANLILTEPFFVDINNKVLLNGDVMDAVEETSKNPQVITYKIKKGVQWSDGAAWDCDDFYLAWLSQSGKAKKPDGKSTYFTPAGTSGYEYISAECKDDLTFVTTYSQPYADYKGIFDKASMLPAHILEKETGVADITKVTPTSPEVEKVANFWNTGWNGFKKEIMPASGPYKFDSWQQGQYVRFVRNDKWAGNPGGPEAITMKSIADPTAQKQALQNGEMQIIAPQAEPVLAGQLRELSSQGVKYSAKAGATFEHLDLNFKRPLFQDKAFRQAFAECVNRNEIVDKLVKGVDPSAKPLGSLLFMAEESGYKDDFSAVMPADPAKAGKTLEAAGWAKGADGIYAKGGQKASFKISHTDIPRRKQTVELIQSSCRQAGIQIEDDTDPNFLDERVSNSDYDVALFAWVGSPFKAEKKPIYVTGGGQNWQGYSNATVDTEMPKVDTEFDEAVRDAALQKADKAMAEDYASLPLFSLANLIAFNDNVTNVGYHSRNGSTWNAWEWEVS</sequence>
<dbReference type="InterPro" id="IPR000914">
    <property type="entry name" value="SBP_5_dom"/>
</dbReference>
<dbReference type="Gene3D" id="3.10.105.10">
    <property type="entry name" value="Dipeptide-binding Protein, Domain 3"/>
    <property type="match status" value="1"/>
</dbReference>
<accession>A0ABV6A2E3</accession>
<proteinExistence type="predicted"/>
<comment type="caution">
    <text evidence="3">The sequence shown here is derived from an EMBL/GenBank/DDBJ whole genome shotgun (WGS) entry which is preliminary data.</text>
</comment>
<evidence type="ECO:0000259" key="2">
    <source>
        <dbReference type="Pfam" id="PF00496"/>
    </source>
</evidence>
<dbReference type="Pfam" id="PF00496">
    <property type="entry name" value="SBP_bac_5"/>
    <property type="match status" value="1"/>
</dbReference>
<dbReference type="Proteomes" id="UP001589693">
    <property type="component" value="Unassembled WGS sequence"/>
</dbReference>
<protein>
    <submittedName>
        <fullName evidence="3">ABC transporter family substrate-binding protein</fullName>
    </submittedName>
</protein>
<keyword evidence="4" id="KW-1185">Reference proteome</keyword>